<evidence type="ECO:0000313" key="2">
    <source>
        <dbReference type="EMBL" id="MBD8037103.1"/>
    </source>
</evidence>
<feature type="transmembrane region" description="Helical" evidence="1">
    <location>
        <begin position="43"/>
        <end position="64"/>
    </location>
</feature>
<reference evidence="2 3" key="1">
    <citation type="submission" date="2020-08" db="EMBL/GenBank/DDBJ databases">
        <title>A Genomic Blueprint of the Chicken Gut Microbiome.</title>
        <authorList>
            <person name="Gilroy R."/>
            <person name="Ravi A."/>
            <person name="Getino M."/>
            <person name="Pursley I."/>
            <person name="Horton D.L."/>
            <person name="Alikhan N.-F."/>
            <person name="Baker D."/>
            <person name="Gharbi K."/>
            <person name="Hall N."/>
            <person name="Watson M."/>
            <person name="Adriaenssens E.M."/>
            <person name="Foster-Nyarko E."/>
            <person name="Jarju S."/>
            <person name="Secka A."/>
            <person name="Antonio M."/>
            <person name="Oren A."/>
            <person name="Chaudhuri R."/>
            <person name="La Ragione R.M."/>
            <person name="Hildebrand F."/>
            <person name="Pallen M.J."/>
        </authorList>
    </citation>
    <scope>NUCLEOTIDE SEQUENCE [LARGE SCALE GENOMIC DNA]</scope>
    <source>
        <strain evidence="2 3">A46</strain>
    </source>
</reference>
<dbReference type="Proteomes" id="UP000619101">
    <property type="component" value="Unassembled WGS sequence"/>
</dbReference>
<gene>
    <name evidence="2" type="ORF">H9635_10130</name>
</gene>
<name>A0ABR8XYW8_9BACL</name>
<feature type="transmembrane region" description="Helical" evidence="1">
    <location>
        <begin position="12"/>
        <end position="31"/>
    </location>
</feature>
<accession>A0ABR8XYW8</accession>
<keyword evidence="3" id="KW-1185">Reference proteome</keyword>
<keyword evidence="1" id="KW-0812">Transmembrane</keyword>
<comment type="caution">
    <text evidence="2">The sequence shown here is derived from an EMBL/GenBank/DDBJ whole genome shotgun (WGS) entry which is preliminary data.</text>
</comment>
<evidence type="ECO:0000313" key="3">
    <source>
        <dbReference type="Proteomes" id="UP000619101"/>
    </source>
</evidence>
<protein>
    <submittedName>
        <fullName evidence="2">Uncharacterized protein</fullName>
    </submittedName>
</protein>
<evidence type="ECO:0000256" key="1">
    <source>
        <dbReference type="SAM" id="Phobius"/>
    </source>
</evidence>
<keyword evidence="1" id="KW-0472">Membrane</keyword>
<organism evidence="2 3">
    <name type="scientific">Solibacillus faecavium</name>
    <dbReference type="NCBI Taxonomy" id="2762221"/>
    <lineage>
        <taxon>Bacteria</taxon>
        <taxon>Bacillati</taxon>
        <taxon>Bacillota</taxon>
        <taxon>Bacilli</taxon>
        <taxon>Bacillales</taxon>
        <taxon>Caryophanaceae</taxon>
        <taxon>Solibacillus</taxon>
    </lineage>
</organism>
<sequence length="248" mass="27909">MKDKKISVVHLYYLIILAVIIISNFLVIAFGGTKNASTVMGTAATVSSLILSVIAIVMTIVDVAGQRDTVSDIKDTAKKLQDNLETVNDGIQEISALKEELLNAMSLIHSSNATLVDEVAELKEKYKKEEGGSTTVDSEDFVKDLENLSERIQKVYEKPQFRNNYSISGHIHKITSRVDLENDRLVSYNIRSLIENSLSGVKKFRLTDVLWITEELNITRANLKNELNVLVKQNKLERDGEFYVFKNK</sequence>
<keyword evidence="1" id="KW-1133">Transmembrane helix</keyword>
<dbReference type="RefSeq" id="WP_191700173.1">
    <property type="nucleotide sequence ID" value="NZ_JACSPZ010000004.1"/>
</dbReference>
<proteinExistence type="predicted"/>
<dbReference type="EMBL" id="JACSPZ010000004">
    <property type="protein sequence ID" value="MBD8037103.1"/>
    <property type="molecule type" value="Genomic_DNA"/>
</dbReference>